<keyword evidence="6" id="KW-1185">Reference proteome</keyword>
<sequence>MLNEHTLDQMRSLRLDGMVRAIEEQAASTAAAALGFDERLTLLVQREIAWRDDRRVARLLKAARLKVSSACVEDIDWRASRSLDRSLVAALAGGDWLRHARNVLITGATGCGKTWLACALGHQAARSGFSVLYVRAARLFDELQVAHGDGSFARRLAALAKLDLLIIDDFAISPMTGTGRNDLLELIDDRVGTRSTLITSQLPVKAWHTYLNDPTLADAILDRVVHSSQKIELKTAKSLRDTADTSAV</sequence>
<dbReference type="AlphaFoldDB" id="A0A1H1KH69"/>
<dbReference type="InterPro" id="IPR002611">
    <property type="entry name" value="IstB_ATP-bd"/>
</dbReference>
<dbReference type="Proteomes" id="UP000199365">
    <property type="component" value="Unassembled WGS sequence"/>
</dbReference>
<dbReference type="CDD" id="cd00009">
    <property type="entry name" value="AAA"/>
    <property type="match status" value="1"/>
</dbReference>
<dbReference type="PIRSF" id="PIRSF003073">
    <property type="entry name" value="DNAC_TnpB_IstB"/>
    <property type="match status" value="1"/>
</dbReference>
<organism evidence="5 6">
    <name type="scientific">Paraburkholderia tuberum</name>
    <dbReference type="NCBI Taxonomy" id="157910"/>
    <lineage>
        <taxon>Bacteria</taxon>
        <taxon>Pseudomonadati</taxon>
        <taxon>Pseudomonadota</taxon>
        <taxon>Betaproteobacteria</taxon>
        <taxon>Burkholderiales</taxon>
        <taxon>Burkholderiaceae</taxon>
        <taxon>Paraburkholderia</taxon>
    </lineage>
</organism>
<dbReference type="PANTHER" id="PTHR30050">
    <property type="entry name" value="CHROMOSOMAL REPLICATION INITIATOR PROTEIN DNAA"/>
    <property type="match status" value="1"/>
</dbReference>
<dbReference type="RefSeq" id="WP_090812372.1">
    <property type="nucleotide sequence ID" value="NZ_FNKX01000004.1"/>
</dbReference>
<evidence type="ECO:0000313" key="6">
    <source>
        <dbReference type="Proteomes" id="UP000199365"/>
    </source>
</evidence>
<dbReference type="EMBL" id="FNKX01000004">
    <property type="protein sequence ID" value="SDR61688.1"/>
    <property type="molecule type" value="Genomic_DNA"/>
</dbReference>
<protein>
    <submittedName>
        <fullName evidence="5">DNA replication protein DnaC</fullName>
    </submittedName>
</protein>
<dbReference type="GO" id="GO:0006260">
    <property type="term" value="P:DNA replication"/>
    <property type="evidence" value="ECO:0007669"/>
    <property type="project" value="TreeGrafter"/>
</dbReference>
<gene>
    <name evidence="5" type="ORF">SAMN05445850_7902</name>
</gene>
<dbReference type="Pfam" id="PF01695">
    <property type="entry name" value="IstB_IS21"/>
    <property type="match status" value="1"/>
</dbReference>
<evidence type="ECO:0000256" key="1">
    <source>
        <dbReference type="ARBA" id="ARBA00008059"/>
    </source>
</evidence>
<evidence type="ECO:0000313" key="5">
    <source>
        <dbReference type="EMBL" id="SDR61688.1"/>
    </source>
</evidence>
<dbReference type="InterPro" id="IPR027417">
    <property type="entry name" value="P-loop_NTPase"/>
</dbReference>
<dbReference type="InterPro" id="IPR047661">
    <property type="entry name" value="IstB"/>
</dbReference>
<evidence type="ECO:0000256" key="3">
    <source>
        <dbReference type="ARBA" id="ARBA00022840"/>
    </source>
</evidence>
<dbReference type="STRING" id="157910.SAMN05445850_7902"/>
<dbReference type="InterPro" id="IPR028350">
    <property type="entry name" value="DNAC/IstB-like"/>
</dbReference>
<keyword evidence="2" id="KW-0547">Nucleotide-binding</keyword>
<comment type="similarity">
    <text evidence="1">Belongs to the IS21/IS1162 putative ATP-binding protein family.</text>
</comment>
<name>A0A1H1KH69_9BURK</name>
<evidence type="ECO:0000259" key="4">
    <source>
        <dbReference type="SMART" id="SM00382"/>
    </source>
</evidence>
<accession>A0A1H1KH69</accession>
<dbReference type="GO" id="GO:0005524">
    <property type="term" value="F:ATP binding"/>
    <property type="evidence" value="ECO:0007669"/>
    <property type="project" value="UniProtKB-KW"/>
</dbReference>
<dbReference type="PANTHER" id="PTHR30050:SF4">
    <property type="entry name" value="ATP-BINDING PROTEIN RV3427C IN INSERTION SEQUENCE-RELATED"/>
    <property type="match status" value="1"/>
</dbReference>
<dbReference type="InterPro" id="IPR003593">
    <property type="entry name" value="AAA+_ATPase"/>
</dbReference>
<keyword evidence="3" id="KW-0067">ATP-binding</keyword>
<dbReference type="Gene3D" id="3.40.50.300">
    <property type="entry name" value="P-loop containing nucleotide triphosphate hydrolases"/>
    <property type="match status" value="1"/>
</dbReference>
<proteinExistence type="inferred from homology"/>
<evidence type="ECO:0000256" key="2">
    <source>
        <dbReference type="ARBA" id="ARBA00022741"/>
    </source>
</evidence>
<dbReference type="SUPFAM" id="SSF52540">
    <property type="entry name" value="P-loop containing nucleoside triphosphate hydrolases"/>
    <property type="match status" value="1"/>
</dbReference>
<dbReference type="SMART" id="SM00382">
    <property type="entry name" value="AAA"/>
    <property type="match status" value="1"/>
</dbReference>
<dbReference type="NCBIfam" id="NF038214">
    <property type="entry name" value="IS21_help_AAA"/>
    <property type="match status" value="1"/>
</dbReference>
<reference evidence="6" key="1">
    <citation type="submission" date="2016-10" db="EMBL/GenBank/DDBJ databases">
        <authorList>
            <person name="Varghese N."/>
            <person name="Submissions S."/>
        </authorList>
    </citation>
    <scope>NUCLEOTIDE SEQUENCE [LARGE SCALE GENOMIC DNA]</scope>
    <source>
        <strain evidence="6">DUS833</strain>
    </source>
</reference>
<feature type="domain" description="AAA+ ATPase" evidence="4">
    <location>
        <begin position="99"/>
        <end position="237"/>
    </location>
</feature>